<dbReference type="PANTHER" id="PTHR46082">
    <property type="entry name" value="ATP/GTP-BINDING PROTEIN-RELATED"/>
    <property type="match status" value="1"/>
</dbReference>
<dbReference type="Gene3D" id="1.25.40.10">
    <property type="entry name" value="Tetratricopeptide repeat domain"/>
    <property type="match status" value="2"/>
</dbReference>
<dbReference type="EMBL" id="JBHSJB010000004">
    <property type="protein sequence ID" value="MFC5052997.1"/>
    <property type="molecule type" value="Genomic_DNA"/>
</dbReference>
<keyword evidence="3" id="KW-1185">Reference proteome</keyword>
<evidence type="ECO:0000313" key="3">
    <source>
        <dbReference type="Proteomes" id="UP001595833"/>
    </source>
</evidence>
<evidence type="ECO:0000313" key="2">
    <source>
        <dbReference type="EMBL" id="MFC5052997.1"/>
    </source>
</evidence>
<accession>A0ABV9XUS9</accession>
<dbReference type="Proteomes" id="UP001595833">
    <property type="component" value="Unassembled WGS sequence"/>
</dbReference>
<feature type="domain" description="DUF7779" evidence="1">
    <location>
        <begin position="173"/>
        <end position="257"/>
    </location>
</feature>
<dbReference type="Pfam" id="PF25000">
    <property type="entry name" value="DUF7779"/>
    <property type="match status" value="1"/>
</dbReference>
<dbReference type="Gene3D" id="3.40.50.300">
    <property type="entry name" value="P-loop containing nucleotide triphosphate hydrolases"/>
    <property type="match status" value="1"/>
</dbReference>
<dbReference type="SUPFAM" id="SSF52540">
    <property type="entry name" value="P-loop containing nucleoside triphosphate hydrolases"/>
    <property type="match status" value="1"/>
</dbReference>
<dbReference type="InterPro" id="IPR053137">
    <property type="entry name" value="NLR-like"/>
</dbReference>
<organism evidence="2 3">
    <name type="scientific">Saccharothrix xinjiangensis</name>
    <dbReference type="NCBI Taxonomy" id="204798"/>
    <lineage>
        <taxon>Bacteria</taxon>
        <taxon>Bacillati</taxon>
        <taxon>Actinomycetota</taxon>
        <taxon>Actinomycetes</taxon>
        <taxon>Pseudonocardiales</taxon>
        <taxon>Pseudonocardiaceae</taxon>
        <taxon>Saccharothrix</taxon>
    </lineage>
</organism>
<dbReference type="SUPFAM" id="SSF48452">
    <property type="entry name" value="TPR-like"/>
    <property type="match status" value="2"/>
</dbReference>
<evidence type="ECO:0000259" key="1">
    <source>
        <dbReference type="Pfam" id="PF25000"/>
    </source>
</evidence>
<name>A0ABV9XUS9_9PSEU</name>
<dbReference type="InterPro" id="IPR027417">
    <property type="entry name" value="P-loop_NTPase"/>
</dbReference>
<dbReference type="InterPro" id="IPR011990">
    <property type="entry name" value="TPR-like_helical_dom_sf"/>
</dbReference>
<dbReference type="Pfam" id="PF13424">
    <property type="entry name" value="TPR_12"/>
    <property type="match status" value="1"/>
</dbReference>
<dbReference type="PANTHER" id="PTHR46082:SF6">
    <property type="entry name" value="AAA+ ATPASE DOMAIN-CONTAINING PROTEIN-RELATED"/>
    <property type="match status" value="1"/>
</dbReference>
<proteinExistence type="predicted"/>
<comment type="caution">
    <text evidence="2">The sequence shown here is derived from an EMBL/GenBank/DDBJ whole genome shotgun (WGS) entry which is preliminary data.</text>
</comment>
<dbReference type="Pfam" id="PF13374">
    <property type="entry name" value="TPR_10"/>
    <property type="match status" value="1"/>
</dbReference>
<dbReference type="RefSeq" id="WP_344038028.1">
    <property type="nucleotide sequence ID" value="NZ_BAAAKE010000009.1"/>
</dbReference>
<dbReference type="InterPro" id="IPR056681">
    <property type="entry name" value="DUF7779"/>
</dbReference>
<protein>
    <submittedName>
        <fullName evidence="2">Tetratricopeptide repeat protein</fullName>
    </submittedName>
</protein>
<gene>
    <name evidence="2" type="ORF">ACFPFM_04410</name>
</gene>
<reference evidence="3" key="1">
    <citation type="journal article" date="2019" name="Int. J. Syst. Evol. Microbiol.">
        <title>The Global Catalogue of Microorganisms (GCM) 10K type strain sequencing project: providing services to taxonomists for standard genome sequencing and annotation.</title>
        <authorList>
            <consortium name="The Broad Institute Genomics Platform"/>
            <consortium name="The Broad Institute Genome Sequencing Center for Infectious Disease"/>
            <person name="Wu L."/>
            <person name="Ma J."/>
        </authorList>
    </citation>
    <scope>NUCLEOTIDE SEQUENCE [LARGE SCALE GENOMIC DNA]</scope>
    <source>
        <strain evidence="3">KCTC 12848</strain>
    </source>
</reference>
<sequence>MTGPGRDRPGQDLAGTPRRWLIVLDDVRDPADLNGLWPPRTDTGRVLVTTRRRDAALRGNGRLLIEVGLFTPEESRVYLRAKLSGPAPADAGAPVLARAPGHLPLALAQAATYLIDRRLTCAEYLERFEDQRRELHALLPEPRALPDQHRDTVAATWSLSVDIADRPEPAGLAAPLLEVMALLDPNGIPVAALTSPAVLFHLEGVSGSAVGAEQARDALMCLDRLSLVTFNPAAAHAEVGVHALVQRAVRDHCAEERSRSLPTVAADALLQVWPSIEVDAALVQSLRANAAAVHAAAGAGLWREGRHSLLLRAGAGLGGSGLVDEARDYFEQLLATAERHLGPDHPDTAATLGDLAFWQAEAGDQDAALSTHERWFTRLLGLRGPNHPDTLAALGDFAHHLTEADRAAEAADTFRRFLDEHLAVLGPEHPLSGGGGGSRAKRNTALIVSTHEALLGVQSRVLDPDDPAVLTTRSRLARWLDKAGDRRAARAAFEELLADRLRVLGPDHDSVQNTRSNLAHWRSRAGLDRRTGARR</sequence>